<gene>
    <name evidence="2" type="ORF">SAPINGB_P002516</name>
</gene>
<feature type="transmembrane region" description="Helical" evidence="1">
    <location>
        <begin position="492"/>
        <end position="510"/>
    </location>
</feature>
<reference evidence="2 3" key="1">
    <citation type="submission" date="2019-09" db="EMBL/GenBank/DDBJ databases">
        <authorList>
            <person name="Brejova B."/>
        </authorList>
    </citation>
    <scope>NUCLEOTIDE SEQUENCE [LARGE SCALE GENOMIC DNA]</scope>
</reference>
<protein>
    <recommendedName>
        <fullName evidence="4">Cas1p 10 TM acyl transferase domain-containing protein</fullName>
    </recommendedName>
</protein>
<feature type="transmembrane region" description="Helical" evidence="1">
    <location>
        <begin position="522"/>
        <end position="544"/>
    </location>
</feature>
<feature type="transmembrane region" description="Helical" evidence="1">
    <location>
        <begin position="804"/>
        <end position="826"/>
    </location>
</feature>
<dbReference type="AlphaFoldDB" id="A0A5E8BEC1"/>
<feature type="transmembrane region" description="Helical" evidence="1">
    <location>
        <begin position="645"/>
        <end position="666"/>
    </location>
</feature>
<keyword evidence="1" id="KW-0472">Membrane</keyword>
<keyword evidence="1" id="KW-0812">Transmembrane</keyword>
<feature type="transmembrane region" description="Helical" evidence="1">
    <location>
        <begin position="584"/>
        <end position="601"/>
    </location>
</feature>
<feature type="transmembrane region" description="Helical" evidence="1">
    <location>
        <begin position="392"/>
        <end position="408"/>
    </location>
</feature>
<evidence type="ECO:0000313" key="2">
    <source>
        <dbReference type="EMBL" id="VVT49933.1"/>
    </source>
</evidence>
<proteinExistence type="predicted"/>
<dbReference type="EMBL" id="CABVLU010000002">
    <property type="protein sequence ID" value="VVT49933.1"/>
    <property type="molecule type" value="Genomic_DNA"/>
</dbReference>
<feature type="transmembrane region" description="Helical" evidence="1">
    <location>
        <begin position="550"/>
        <end position="572"/>
    </location>
</feature>
<keyword evidence="3" id="KW-1185">Reference proteome</keyword>
<dbReference type="GeneID" id="43581335"/>
<name>A0A5E8BEC1_9ASCO</name>
<evidence type="ECO:0000313" key="3">
    <source>
        <dbReference type="Proteomes" id="UP000398389"/>
    </source>
</evidence>
<dbReference type="OrthoDB" id="1932925at2759"/>
<sequence length="848" mass="95519">MNLGNTNSSAINSWKWLQFNLVAVPILLLSIAFLTNLRTRYTYGSAGCNSILKGGRYLDNPSFFPHQWQPDGCTLHKYSEQTSPNELSPCILPGDEIIFYGDSTGRQIFHAMGNLIQQGAVLDAKTHTVSFNVHNITITFVWAPFFNDTGNDIIKDIAKLGPDSEYKKEANGRATPDALRPPKTFLIATGGFWFARDLGEEAPKIFKERLQSLVDTILNAKPGAFENSYFVPIMMPYYLNLSDRNRDFLTPESVGNLLTISDEVFSFKRGSKGGPGKGGEIYSSLDSSKLAINYVPVVSNLAGENNPGLFDSKGVHFAAAARYVEANIFLNHMCNKELALERQGFDKEHDIESFSGTCCVQYPKVSYLHLAGAILIITVGCMLLFKVQRDYLFKAVPILVTILYVYTAERTHTFNTTMLFYDSRNLLVFLQISFFLGLFFIKEGKPIVDGFTFSENFILEFKGICIVMLILIEFTGYDLEFDEFSGAILGRIFYSCWTAFEVYQFTLELFRSKSFSPKERSLFLGIKFIRLLFLPTIISFVLTYKESPSIFHYWGPTVVRLAFWYMFVISFHPATKFVPEYLKNYLPLFLVFFGFIMYPISSSIDLGREAISISYDYVLIFLSVASAICGSLTSSNYSLDFKQSYGRTFFAALIFAIVINIAYYLVPVYFPSVIGSLVNPSLLECNNNVREAAIFFRGLSYTPISHFFLTLIFVVTWIALRTQISPNTYMNFFVESGKCSYEAIVLRFHIALTASGSVLLWLLPGGSGVVVSGLLKRAYQVISKDTPINNFEFPGELTFQAKCIFNALLVFTIFSLLVSSLGSIWANLKILQPNNDIETLEKSSEMDP</sequence>
<feature type="transmembrane region" description="Helical" evidence="1">
    <location>
        <begin position="367"/>
        <end position="385"/>
    </location>
</feature>
<feature type="transmembrane region" description="Helical" evidence="1">
    <location>
        <begin position="744"/>
        <end position="763"/>
    </location>
</feature>
<evidence type="ECO:0008006" key="4">
    <source>
        <dbReference type="Google" id="ProtNLM"/>
    </source>
</evidence>
<dbReference type="RefSeq" id="XP_031853126.1">
    <property type="nucleotide sequence ID" value="XM_031997235.1"/>
</dbReference>
<feature type="transmembrane region" description="Helical" evidence="1">
    <location>
        <begin position="16"/>
        <end position="35"/>
    </location>
</feature>
<organism evidence="2 3">
    <name type="scientific">Magnusiomyces paraingens</name>
    <dbReference type="NCBI Taxonomy" id="2606893"/>
    <lineage>
        <taxon>Eukaryota</taxon>
        <taxon>Fungi</taxon>
        <taxon>Dikarya</taxon>
        <taxon>Ascomycota</taxon>
        <taxon>Saccharomycotina</taxon>
        <taxon>Dipodascomycetes</taxon>
        <taxon>Dipodascales</taxon>
        <taxon>Dipodascaceae</taxon>
        <taxon>Magnusiomyces</taxon>
    </lineage>
</organism>
<feature type="transmembrane region" description="Helical" evidence="1">
    <location>
        <begin position="613"/>
        <end position="633"/>
    </location>
</feature>
<keyword evidence="1" id="KW-1133">Transmembrane helix</keyword>
<feature type="transmembrane region" description="Helical" evidence="1">
    <location>
        <begin position="453"/>
        <end position="472"/>
    </location>
</feature>
<dbReference type="Proteomes" id="UP000398389">
    <property type="component" value="Unassembled WGS sequence"/>
</dbReference>
<feature type="transmembrane region" description="Helical" evidence="1">
    <location>
        <begin position="423"/>
        <end position="441"/>
    </location>
</feature>
<accession>A0A5E8BEC1</accession>
<feature type="transmembrane region" description="Helical" evidence="1">
    <location>
        <begin position="704"/>
        <end position="724"/>
    </location>
</feature>
<evidence type="ECO:0000256" key="1">
    <source>
        <dbReference type="SAM" id="Phobius"/>
    </source>
</evidence>